<proteinExistence type="predicted"/>
<feature type="chain" id="PRO_5045429876" evidence="1">
    <location>
        <begin position="18"/>
        <end position="282"/>
    </location>
</feature>
<protein>
    <submittedName>
        <fullName evidence="2">Uncharacterized protein</fullName>
    </submittedName>
</protein>
<accession>A0ABN6QI84</accession>
<evidence type="ECO:0000256" key="1">
    <source>
        <dbReference type="SAM" id="SignalP"/>
    </source>
</evidence>
<keyword evidence="3" id="KW-1185">Reference proteome</keyword>
<keyword evidence="1" id="KW-0732">Signal</keyword>
<organism evidence="2 3">
    <name type="scientific">Akkermansia biwaensis</name>
    <dbReference type="NCBI Taxonomy" id="2946555"/>
    <lineage>
        <taxon>Bacteria</taxon>
        <taxon>Pseudomonadati</taxon>
        <taxon>Verrucomicrobiota</taxon>
        <taxon>Verrucomicrobiia</taxon>
        <taxon>Verrucomicrobiales</taxon>
        <taxon>Akkermansiaceae</taxon>
        <taxon>Akkermansia</taxon>
    </lineage>
</organism>
<evidence type="ECO:0000313" key="3">
    <source>
        <dbReference type="Proteomes" id="UP001062263"/>
    </source>
</evidence>
<evidence type="ECO:0000313" key="2">
    <source>
        <dbReference type="EMBL" id="BDL44276.1"/>
    </source>
</evidence>
<name>A0ABN6QI84_9BACT</name>
<sequence length="282" mass="31599">MKSLLLFLSLSCLGAAADKAPPPPLCPLEFDSFSLGVNGTTKEPYCILSLNGRPLEHLSVVSISKERPFDLSVTDSTGKTYALNHVLIEPAWEKEWNREEEFHLRFSLSEWPSEHAEWLRIRGNVSVVCIKASSLDPVEVDLIHPGETEIPVVGNDIPQSDIADPARTETLILFVEKWEGKEEEGFQWKFSLGHRDSFRYCGMELEDMQGRPIPFKRFSGGLCSGGGGTTRSEYFTLTRPYEQLKVRILHADPRYIEIRQVPVDISVGMGGPLNKEKVPAAK</sequence>
<dbReference type="Proteomes" id="UP001062263">
    <property type="component" value="Chromosome"/>
</dbReference>
<gene>
    <name evidence="2" type="ORF">Abiwalacus_18500</name>
</gene>
<dbReference type="EMBL" id="AP025943">
    <property type="protein sequence ID" value="BDL44276.1"/>
    <property type="molecule type" value="Genomic_DNA"/>
</dbReference>
<reference evidence="2" key="1">
    <citation type="submission" date="2022-06" db="EMBL/GenBank/DDBJ databases">
        <title>Akkermansia biwalacus sp. nov., an anaerobic mucin-degrading bacterium isolated from human intestine.</title>
        <authorList>
            <person name="Kobayashi Y."/>
            <person name="Inoue S."/>
            <person name="Kawahara T."/>
            <person name="Kohda N."/>
        </authorList>
    </citation>
    <scope>NUCLEOTIDE SEQUENCE</scope>
    <source>
        <strain evidence="2">WON2089</strain>
    </source>
</reference>
<dbReference type="RefSeq" id="WP_215434882.1">
    <property type="nucleotide sequence ID" value="NZ_AP025943.1"/>
</dbReference>
<feature type="signal peptide" evidence="1">
    <location>
        <begin position="1"/>
        <end position="17"/>
    </location>
</feature>